<keyword evidence="5 11" id="KW-0547">Nucleotide-binding</keyword>
<dbReference type="SMART" id="SM00863">
    <property type="entry name" value="tRNA_SAD"/>
    <property type="match status" value="1"/>
</dbReference>
<sequence>MMKSSELRQSFLSFFESKQHQIVESSSLIPGNDPTLLFTNAGMVQFKDVFLGEDVRPYTRATTSQRCVRAGGKHNDLENVGYTARHHTFFEMLGNFSFGDYFKKEAISYAWEFLTDVLKLPKEKLLVTVYADDDEAFDFWHEMIGVPKEKIIRIGDNKGGRYQSDNFWAMGDTGPCGPCSEVFYDHGEHIWGGPPGSPEEDGDRFIEIWNVVFMQFNRSADGTMAPLPKPSVDTGMGLERIAAILQGVHSNYEIDLFQNLIKAAAKVVGTDDLSAQSLRVIADHIRSCAFMIVDGIIPSNEGRGYVLRRIVRRAIRHGNKLGQKEVFFHKLVDALDAEMGEAYPELTKLKDRIASILLKEEEQFAKTLDQGMKILEEAIANLGDAKVIPGETVFKLYDTYGFPADLTNDVARENDLEIDDAGFEAAMEAQRARARSASNFSMDMSGGVKLESVTEFTGYDNLSGECEIEMILVDGAPVDVLEAGQSAAILLKSTPFYAESGGQVGDQGWLRGVGTFKVSNTTKQGKAHLHLGELKEGRLSVGDAVTGDVDRTLRMATTLNHSATHLMHEALRRVLGDHVTQKGSLVNSERLRFDFSHFEGVTATEIEQIEDMVNEQIRLNRAVETDIMDVESAKAKGAMALFGEKYDSEVRVLTMGADYSIELCGGTHVNRTGDIGFFKIVTESGIAAGVRRIEAVTGKVAIDTTRQTESVLDSIASLVKGNKDSVLDKVVSLNEQARGLQKELDALKGKMAALAGADLASQALAINGGKLLVAQVEVEDPKALRDLLDELKSKLESAVILLAAVNDGKVSLIAGVTKELTKQVKAGDLIKMIAPLVDGKGGGRPDMAQAGGNNPEGLPAALALVPDWVAERV</sequence>
<dbReference type="HAMAP" id="MF_00036_B">
    <property type="entry name" value="Ala_tRNA_synth_B"/>
    <property type="match status" value="1"/>
</dbReference>
<evidence type="ECO:0000259" key="13">
    <source>
        <dbReference type="PROSITE" id="PS50860"/>
    </source>
</evidence>
<evidence type="ECO:0000256" key="12">
    <source>
        <dbReference type="SAM" id="Coils"/>
    </source>
</evidence>
<dbReference type="Proteomes" id="UP000679722">
    <property type="component" value="Unassembled WGS sequence"/>
</dbReference>
<dbReference type="Gene3D" id="2.40.30.130">
    <property type="match status" value="1"/>
</dbReference>
<feature type="binding site" evidence="11">
    <location>
        <position position="664"/>
    </location>
    <ligand>
        <name>Zn(2+)</name>
        <dbReference type="ChEBI" id="CHEBI:29105"/>
    </ligand>
</feature>
<keyword evidence="4 11" id="KW-0479">Metal-binding</keyword>
<keyword evidence="12" id="KW-0175">Coiled coil</keyword>
<reference evidence="14 15" key="1">
    <citation type="submission" date="2021-04" db="EMBL/GenBank/DDBJ databases">
        <authorList>
            <person name="Sun C."/>
        </authorList>
    </citation>
    <scope>NUCLEOTIDE SEQUENCE [LARGE SCALE GENOMIC DNA]</scope>
    <source>
        <strain evidence="14 15">A79</strain>
    </source>
</reference>
<evidence type="ECO:0000256" key="11">
    <source>
        <dbReference type="HAMAP-Rule" id="MF_00036"/>
    </source>
</evidence>
<dbReference type="SUPFAM" id="SSF55681">
    <property type="entry name" value="Class II aaRS and biotin synthetases"/>
    <property type="match status" value="1"/>
</dbReference>
<evidence type="ECO:0000256" key="2">
    <source>
        <dbReference type="ARBA" id="ARBA00022555"/>
    </source>
</evidence>
<evidence type="ECO:0000313" key="15">
    <source>
        <dbReference type="Proteomes" id="UP000679722"/>
    </source>
</evidence>
<dbReference type="InterPro" id="IPR045864">
    <property type="entry name" value="aa-tRNA-synth_II/BPL/LPL"/>
</dbReference>
<keyword evidence="2 11" id="KW-0820">tRNA-binding</keyword>
<keyword evidence="7 11" id="KW-0067">ATP-binding</keyword>
<keyword evidence="6 11" id="KW-0862">Zinc</keyword>
<dbReference type="InterPro" id="IPR018164">
    <property type="entry name" value="Ala-tRNA-synth_IIc_N"/>
</dbReference>
<dbReference type="NCBIfam" id="TIGR00344">
    <property type="entry name" value="alaS"/>
    <property type="match status" value="1"/>
</dbReference>
<evidence type="ECO:0000256" key="4">
    <source>
        <dbReference type="ARBA" id="ARBA00022723"/>
    </source>
</evidence>
<dbReference type="PROSITE" id="PS50860">
    <property type="entry name" value="AA_TRNA_LIGASE_II_ALA"/>
    <property type="match status" value="1"/>
</dbReference>
<dbReference type="InterPro" id="IPR050058">
    <property type="entry name" value="Ala-tRNA_ligase"/>
</dbReference>
<evidence type="ECO:0000256" key="10">
    <source>
        <dbReference type="ARBA" id="ARBA00023146"/>
    </source>
</evidence>
<feature type="binding site" evidence="11">
    <location>
        <position position="561"/>
    </location>
    <ligand>
        <name>Zn(2+)</name>
        <dbReference type="ChEBI" id="CHEBI:29105"/>
    </ligand>
</feature>
<dbReference type="Pfam" id="PF07973">
    <property type="entry name" value="tRNA_SAD"/>
    <property type="match status" value="1"/>
</dbReference>
<dbReference type="GO" id="GO:0004813">
    <property type="term" value="F:alanine-tRNA ligase activity"/>
    <property type="evidence" value="ECO:0007669"/>
    <property type="project" value="UniProtKB-EC"/>
</dbReference>
<proteinExistence type="inferred from homology"/>
<feature type="binding site" evidence="11">
    <location>
        <position position="565"/>
    </location>
    <ligand>
        <name>Zn(2+)</name>
        <dbReference type="ChEBI" id="CHEBI:29105"/>
    </ligand>
</feature>
<evidence type="ECO:0000256" key="9">
    <source>
        <dbReference type="ARBA" id="ARBA00022917"/>
    </source>
</evidence>
<dbReference type="PANTHER" id="PTHR11777:SF9">
    <property type="entry name" value="ALANINE--TRNA LIGASE, CYTOPLASMIC"/>
    <property type="match status" value="1"/>
</dbReference>
<dbReference type="InterPro" id="IPR018163">
    <property type="entry name" value="Thr/Ala-tRNA-synth_IIc_edit"/>
</dbReference>
<comment type="subcellular location">
    <subcellularLocation>
        <location evidence="11">Cytoplasm</location>
    </subcellularLocation>
</comment>
<evidence type="ECO:0000256" key="8">
    <source>
        <dbReference type="ARBA" id="ARBA00022884"/>
    </source>
</evidence>
<dbReference type="InterPro" id="IPR018162">
    <property type="entry name" value="Ala-tRNA-ligase_IIc_anticod-bd"/>
</dbReference>
<evidence type="ECO:0000256" key="5">
    <source>
        <dbReference type="ARBA" id="ARBA00022741"/>
    </source>
</evidence>
<comment type="catalytic activity">
    <reaction evidence="11">
        <text>tRNA(Ala) + L-alanine + ATP = L-alanyl-tRNA(Ala) + AMP + diphosphate</text>
        <dbReference type="Rhea" id="RHEA:12540"/>
        <dbReference type="Rhea" id="RHEA-COMP:9657"/>
        <dbReference type="Rhea" id="RHEA-COMP:9923"/>
        <dbReference type="ChEBI" id="CHEBI:30616"/>
        <dbReference type="ChEBI" id="CHEBI:33019"/>
        <dbReference type="ChEBI" id="CHEBI:57972"/>
        <dbReference type="ChEBI" id="CHEBI:78442"/>
        <dbReference type="ChEBI" id="CHEBI:78497"/>
        <dbReference type="ChEBI" id="CHEBI:456215"/>
        <dbReference type="EC" id="6.1.1.7"/>
    </reaction>
</comment>
<dbReference type="Pfam" id="PF01411">
    <property type="entry name" value="tRNA-synt_2c"/>
    <property type="match status" value="1"/>
</dbReference>
<dbReference type="PRINTS" id="PR00980">
    <property type="entry name" value="TRNASYNTHALA"/>
</dbReference>
<reference evidence="15" key="2">
    <citation type="submission" date="2023-07" db="EMBL/GenBank/DDBJ databases">
        <title>Marinomonas vulgaris A79, complete genome.</title>
        <authorList>
            <person name="Ying J.-J."/>
        </authorList>
    </citation>
    <scope>NUCLEOTIDE SEQUENCE [LARGE SCALE GENOMIC DNA]</scope>
    <source>
        <strain evidence="15">A79</strain>
    </source>
</reference>
<organism evidence="14 15">
    <name type="scientific">Marinomonas vulgaris</name>
    <dbReference type="NCBI Taxonomy" id="2823372"/>
    <lineage>
        <taxon>Bacteria</taxon>
        <taxon>Pseudomonadati</taxon>
        <taxon>Pseudomonadota</taxon>
        <taxon>Gammaproteobacteria</taxon>
        <taxon>Oceanospirillales</taxon>
        <taxon>Oceanospirillaceae</taxon>
        <taxon>Marinomonas</taxon>
    </lineage>
</organism>
<dbReference type="Pfam" id="PF02272">
    <property type="entry name" value="DHHA1"/>
    <property type="match status" value="1"/>
</dbReference>
<dbReference type="Gene3D" id="3.30.54.20">
    <property type="match status" value="1"/>
</dbReference>
<keyword evidence="3 11" id="KW-0436">Ligase</keyword>
<comment type="cofactor">
    <cofactor evidence="11">
        <name>Zn(2+)</name>
        <dbReference type="ChEBI" id="CHEBI:29105"/>
    </cofactor>
    <text evidence="11">Binds 1 zinc ion per subunit.</text>
</comment>
<dbReference type="Gene3D" id="3.10.310.40">
    <property type="match status" value="1"/>
</dbReference>
<comment type="domain">
    <text evidence="11">Consists of three domains; the N-terminal catalytic domain, the editing domain and the C-terminal C-Ala domain. The editing domain removes incorrectly charged amino acids, while the C-Ala domain, along with tRNA(Ala), serves as a bridge to cooperatively bring together the editing and aminoacylation centers thus stimulating deacylation of misacylated tRNAs.</text>
</comment>
<evidence type="ECO:0000313" key="14">
    <source>
        <dbReference type="EMBL" id="MBR7889789.1"/>
    </source>
</evidence>
<dbReference type="Gene3D" id="3.30.980.10">
    <property type="entry name" value="Threonyl-trna Synthetase, Chain A, domain 2"/>
    <property type="match status" value="1"/>
</dbReference>
<dbReference type="PANTHER" id="PTHR11777">
    <property type="entry name" value="ALANYL-TRNA SYNTHETASE"/>
    <property type="match status" value="1"/>
</dbReference>
<dbReference type="InterPro" id="IPR018165">
    <property type="entry name" value="Ala-tRNA-synth_IIc_core"/>
</dbReference>
<comment type="caution">
    <text evidence="14">The sequence shown here is derived from an EMBL/GenBank/DDBJ whole genome shotgun (WGS) entry which is preliminary data.</text>
</comment>
<dbReference type="EC" id="6.1.1.7" evidence="11"/>
<name>A0ABS5HEB0_9GAMM</name>
<dbReference type="Gene3D" id="6.10.250.550">
    <property type="match status" value="1"/>
</dbReference>
<keyword evidence="9 11" id="KW-0648">Protein biosynthesis</keyword>
<dbReference type="InterPro" id="IPR003156">
    <property type="entry name" value="DHHA1_dom"/>
</dbReference>
<accession>A0ABS5HEB0</accession>
<protein>
    <recommendedName>
        <fullName evidence="11">Alanine--tRNA ligase</fullName>
        <ecNumber evidence="11">6.1.1.7</ecNumber>
    </recommendedName>
    <alternativeName>
        <fullName evidence="11">Alanyl-tRNA synthetase</fullName>
        <shortName evidence="11">AlaRS</shortName>
    </alternativeName>
</protein>
<dbReference type="InterPro" id="IPR012947">
    <property type="entry name" value="tRNA_SAD"/>
</dbReference>
<keyword evidence="10 11" id="KW-0030">Aminoacyl-tRNA synthetase</keyword>
<evidence type="ECO:0000256" key="3">
    <source>
        <dbReference type="ARBA" id="ARBA00022598"/>
    </source>
</evidence>
<dbReference type="SUPFAM" id="SSF101353">
    <property type="entry name" value="Putative anticodon-binding domain of alanyl-tRNA synthetase (AlaRS)"/>
    <property type="match status" value="1"/>
</dbReference>
<dbReference type="SUPFAM" id="SSF55186">
    <property type="entry name" value="ThrRS/AlaRS common domain"/>
    <property type="match status" value="1"/>
</dbReference>
<feature type="binding site" evidence="11">
    <location>
        <position position="668"/>
    </location>
    <ligand>
        <name>Zn(2+)</name>
        <dbReference type="ChEBI" id="CHEBI:29105"/>
    </ligand>
</feature>
<evidence type="ECO:0000256" key="1">
    <source>
        <dbReference type="ARBA" id="ARBA00008226"/>
    </source>
</evidence>
<feature type="domain" description="Alanyl-transfer RNA synthetases family profile" evidence="13">
    <location>
        <begin position="2"/>
        <end position="707"/>
    </location>
</feature>
<keyword evidence="8 11" id="KW-0694">RNA-binding</keyword>
<keyword evidence="11" id="KW-0963">Cytoplasm</keyword>
<evidence type="ECO:0000256" key="7">
    <source>
        <dbReference type="ARBA" id="ARBA00022840"/>
    </source>
</evidence>
<dbReference type="Gene3D" id="3.30.930.10">
    <property type="entry name" value="Bira Bifunctional Protein, Domain 2"/>
    <property type="match status" value="1"/>
</dbReference>
<comment type="similarity">
    <text evidence="1 11">Belongs to the class-II aminoacyl-tRNA synthetase family.</text>
</comment>
<dbReference type="EMBL" id="JAGSSV010000019">
    <property type="protein sequence ID" value="MBR7889789.1"/>
    <property type="molecule type" value="Genomic_DNA"/>
</dbReference>
<dbReference type="InterPro" id="IPR009000">
    <property type="entry name" value="Transl_B-barrel_sf"/>
</dbReference>
<dbReference type="InterPro" id="IPR023033">
    <property type="entry name" value="Ala_tRNA_ligase_euk/bac"/>
</dbReference>
<gene>
    <name evidence="11 14" type="primary">alaS</name>
    <name evidence="14" type="ORF">J9B83_12675</name>
</gene>
<evidence type="ECO:0000256" key="6">
    <source>
        <dbReference type="ARBA" id="ARBA00022833"/>
    </source>
</evidence>
<keyword evidence="15" id="KW-1185">Reference proteome</keyword>
<feature type="coiled-coil region" evidence="12">
    <location>
        <begin position="723"/>
        <end position="757"/>
    </location>
</feature>
<comment type="function">
    <text evidence="11">Catalyzes the attachment of alanine to tRNA(Ala) in a two-step reaction: alanine is first activated by ATP to form Ala-AMP and then transferred to the acceptor end of tRNA(Ala). Also edits incorrectly charged Ser-tRNA(Ala) and Gly-tRNA(Ala) via its editing domain.</text>
</comment>
<dbReference type="SUPFAM" id="SSF50447">
    <property type="entry name" value="Translation proteins"/>
    <property type="match status" value="1"/>
</dbReference>
<dbReference type="CDD" id="cd00673">
    <property type="entry name" value="AlaRS_core"/>
    <property type="match status" value="1"/>
</dbReference>
<dbReference type="InterPro" id="IPR002318">
    <property type="entry name" value="Ala-tRNA-lgiase_IIc"/>
</dbReference>